<sequence>MKPNIEQKLDLLQGITAGNSKTEVVDIYARIKRQVQERAPVGIVISVTTLLLAILIANISLSRKLNDGVASQKNTYTEVVPGLIPDHNIYEGGSL</sequence>
<accession>A0ABP8MHV9</accession>
<keyword evidence="1" id="KW-0812">Transmembrane</keyword>
<dbReference type="EMBL" id="BAABEZ010000004">
    <property type="protein sequence ID" value="GAA4450611.1"/>
    <property type="molecule type" value="Genomic_DNA"/>
</dbReference>
<dbReference type="RefSeq" id="WP_344822694.1">
    <property type="nucleotide sequence ID" value="NZ_BAABEZ010000004.1"/>
</dbReference>
<protein>
    <submittedName>
        <fullName evidence="2">Uncharacterized protein</fullName>
    </submittedName>
</protein>
<name>A0ABP8MHV9_9BACT</name>
<keyword evidence="1" id="KW-0472">Membrane</keyword>
<evidence type="ECO:0000313" key="3">
    <source>
        <dbReference type="Proteomes" id="UP001501410"/>
    </source>
</evidence>
<dbReference type="Proteomes" id="UP001501410">
    <property type="component" value="Unassembled WGS sequence"/>
</dbReference>
<organism evidence="2 3">
    <name type="scientific">Rurimicrobium arvi</name>
    <dbReference type="NCBI Taxonomy" id="2049916"/>
    <lineage>
        <taxon>Bacteria</taxon>
        <taxon>Pseudomonadati</taxon>
        <taxon>Bacteroidota</taxon>
        <taxon>Chitinophagia</taxon>
        <taxon>Chitinophagales</taxon>
        <taxon>Chitinophagaceae</taxon>
        <taxon>Rurimicrobium</taxon>
    </lineage>
</organism>
<evidence type="ECO:0000313" key="2">
    <source>
        <dbReference type="EMBL" id="GAA4450611.1"/>
    </source>
</evidence>
<gene>
    <name evidence="2" type="ORF">GCM10023092_06760</name>
</gene>
<evidence type="ECO:0000256" key="1">
    <source>
        <dbReference type="SAM" id="Phobius"/>
    </source>
</evidence>
<feature type="transmembrane region" description="Helical" evidence="1">
    <location>
        <begin position="39"/>
        <end position="61"/>
    </location>
</feature>
<reference evidence="3" key="1">
    <citation type="journal article" date="2019" name="Int. J. Syst. Evol. Microbiol.">
        <title>The Global Catalogue of Microorganisms (GCM) 10K type strain sequencing project: providing services to taxonomists for standard genome sequencing and annotation.</title>
        <authorList>
            <consortium name="The Broad Institute Genomics Platform"/>
            <consortium name="The Broad Institute Genome Sequencing Center for Infectious Disease"/>
            <person name="Wu L."/>
            <person name="Ma J."/>
        </authorList>
    </citation>
    <scope>NUCLEOTIDE SEQUENCE [LARGE SCALE GENOMIC DNA]</scope>
    <source>
        <strain evidence="3">JCM 31921</strain>
    </source>
</reference>
<keyword evidence="3" id="KW-1185">Reference proteome</keyword>
<comment type="caution">
    <text evidence="2">The sequence shown here is derived from an EMBL/GenBank/DDBJ whole genome shotgun (WGS) entry which is preliminary data.</text>
</comment>
<keyword evidence="1" id="KW-1133">Transmembrane helix</keyword>
<proteinExistence type="predicted"/>